<comment type="subcellular location">
    <subcellularLocation>
        <location evidence="11">Zymogen granule</location>
    </subcellularLocation>
</comment>
<keyword evidence="8" id="KW-1015">Disulfide bond</keyword>
<evidence type="ECO:0000256" key="11">
    <source>
        <dbReference type="ARBA" id="ARBA00024324"/>
    </source>
</evidence>
<dbReference type="PRINTS" id="PR00480">
    <property type="entry name" value="ASTACIN"/>
</dbReference>
<keyword evidence="3 13" id="KW-0732">Signal</keyword>
<evidence type="ECO:0000256" key="4">
    <source>
        <dbReference type="ARBA" id="ARBA00022801"/>
    </source>
</evidence>
<dbReference type="FunFam" id="3.40.390.10:FF:000040">
    <property type="entry name" value="Metalloendopeptidase"/>
    <property type="match status" value="1"/>
</dbReference>
<dbReference type="InterPro" id="IPR006026">
    <property type="entry name" value="Peptidase_Metallo"/>
</dbReference>
<dbReference type="InterPro" id="IPR024079">
    <property type="entry name" value="MetalloPept_cat_dom_sf"/>
</dbReference>
<evidence type="ECO:0000256" key="8">
    <source>
        <dbReference type="ARBA" id="ARBA00023157"/>
    </source>
</evidence>
<feature type="binding site" evidence="12">
    <location>
        <position position="155"/>
    </location>
    <ligand>
        <name>Zn(2+)</name>
        <dbReference type="ChEBI" id="CHEBI:29105"/>
        <note>catalytic</note>
    </ligand>
</feature>
<dbReference type="AlphaFoldDB" id="A0A6G1QJ17"/>
<feature type="domain" description="Peptidase M12A" evidence="14">
    <location>
        <begin position="48"/>
        <end position="255"/>
    </location>
</feature>
<keyword evidence="7" id="KW-0865">Zymogen</keyword>
<keyword evidence="10" id="KW-0968">Cytoplasmic vesicle</keyword>
<dbReference type="GO" id="GO:0042588">
    <property type="term" value="C:zymogen granule"/>
    <property type="evidence" value="ECO:0007669"/>
    <property type="project" value="UniProtKB-SubCell"/>
</dbReference>
<reference evidence="16" key="2">
    <citation type="submission" date="2019-02" db="EMBL/GenBank/DDBJ databases">
        <title>Opniocepnalus argus Var Kimnra genome.</title>
        <authorList>
            <person name="Zhou C."/>
            <person name="Xiao S."/>
        </authorList>
    </citation>
    <scope>NUCLEOTIDE SEQUENCE [LARGE SCALE GENOMIC DNA]</scope>
</reference>
<keyword evidence="1 12" id="KW-0645">Protease</keyword>
<sequence length="256" mass="28679">MDLRTSVSLLLLLLLGVCNAQHGLDNVQDSGSPDFLLEGDVFVPRTRNAMKCLGIPYSCLWPKSADGTVQIPYVLDSAYVLLYKTVDNTDRTNFASAMNDMQSKTCIRFIPRATQTAYLSIEANFGCSSLMGYIGDKQVVSLQRYGCVSHGIIQHELLHALGFYHEHTRSDRDKYVKINWANIEDGYDVNFQLQNTNNLNVTYDYSSVMHYARTAFGKNGLETIIPTKNPSAVIGQRNGISDLDVLKVNKLYNCKK</sequence>
<accession>A0A6G1QJ17</accession>
<dbReference type="SUPFAM" id="SSF55486">
    <property type="entry name" value="Metalloproteases ('zincins'), catalytic domain"/>
    <property type="match status" value="1"/>
</dbReference>
<reference evidence="15 16" key="1">
    <citation type="submission" date="2019-02" db="EMBL/GenBank/DDBJ databases">
        <title>Opniocepnalus argus genome.</title>
        <authorList>
            <person name="Zhou C."/>
            <person name="Xiao S."/>
        </authorList>
    </citation>
    <scope>NUCLEOTIDE SEQUENCE [LARGE SCALE GENOMIC DNA]</scope>
    <source>
        <strain evidence="15">OARG1902GOOAL</strain>
        <tissue evidence="15">Muscle</tissue>
    </source>
</reference>
<dbReference type="Gene3D" id="3.40.390.10">
    <property type="entry name" value="Collagenase (Catalytic Domain)"/>
    <property type="match status" value="1"/>
</dbReference>
<feature type="binding site" evidence="12">
    <location>
        <position position="159"/>
    </location>
    <ligand>
        <name>Zn(2+)</name>
        <dbReference type="ChEBI" id="CHEBI:29105"/>
        <note>catalytic</note>
    </ligand>
</feature>
<evidence type="ECO:0000256" key="2">
    <source>
        <dbReference type="ARBA" id="ARBA00022723"/>
    </source>
</evidence>
<dbReference type="EC" id="3.4.24.-" evidence="13"/>
<evidence type="ECO:0000256" key="7">
    <source>
        <dbReference type="ARBA" id="ARBA00023145"/>
    </source>
</evidence>
<evidence type="ECO:0000256" key="1">
    <source>
        <dbReference type="ARBA" id="ARBA00022670"/>
    </source>
</evidence>
<name>A0A6G1QJ17_CHAAH</name>
<feature type="signal peptide" evidence="13">
    <location>
        <begin position="1"/>
        <end position="20"/>
    </location>
</feature>
<dbReference type="PROSITE" id="PS51864">
    <property type="entry name" value="ASTACIN"/>
    <property type="match status" value="1"/>
</dbReference>
<dbReference type="PANTHER" id="PTHR10127">
    <property type="entry name" value="DISCOIDIN, CUB, EGF, LAMININ , AND ZINC METALLOPROTEASE DOMAIN CONTAINING"/>
    <property type="match status" value="1"/>
</dbReference>
<keyword evidence="16" id="KW-1185">Reference proteome</keyword>
<keyword evidence="4 12" id="KW-0378">Hydrolase</keyword>
<feature type="chain" id="PRO_5026379802" description="Metalloendopeptidase" evidence="13">
    <location>
        <begin position="21"/>
        <end position="256"/>
    </location>
</feature>
<evidence type="ECO:0000256" key="9">
    <source>
        <dbReference type="ARBA" id="ARBA00023180"/>
    </source>
</evidence>
<dbReference type="PANTHER" id="PTHR10127:SF839">
    <property type="entry name" value="HATCHING ENZYME 1.2-RELATED"/>
    <property type="match status" value="1"/>
</dbReference>
<gene>
    <name evidence="15" type="ORF">EXN66_Car018378</name>
</gene>
<evidence type="ECO:0000256" key="3">
    <source>
        <dbReference type="ARBA" id="ARBA00022729"/>
    </source>
</evidence>
<dbReference type="InterPro" id="IPR001506">
    <property type="entry name" value="Peptidase_M12A"/>
</dbReference>
<feature type="binding site" evidence="12">
    <location>
        <position position="165"/>
    </location>
    <ligand>
        <name>Zn(2+)</name>
        <dbReference type="ChEBI" id="CHEBI:29105"/>
        <note>catalytic</note>
    </ligand>
</feature>
<dbReference type="EMBL" id="CM015729">
    <property type="protein sequence ID" value="KAF3702690.1"/>
    <property type="molecule type" value="Genomic_DNA"/>
</dbReference>
<organism evidence="15 16">
    <name type="scientific">Channa argus</name>
    <name type="common">Northern snakehead</name>
    <name type="synonym">Ophicephalus argus</name>
    <dbReference type="NCBI Taxonomy" id="215402"/>
    <lineage>
        <taxon>Eukaryota</taxon>
        <taxon>Metazoa</taxon>
        <taxon>Chordata</taxon>
        <taxon>Craniata</taxon>
        <taxon>Vertebrata</taxon>
        <taxon>Euteleostomi</taxon>
        <taxon>Actinopterygii</taxon>
        <taxon>Neopterygii</taxon>
        <taxon>Teleostei</taxon>
        <taxon>Neoteleostei</taxon>
        <taxon>Acanthomorphata</taxon>
        <taxon>Anabantaria</taxon>
        <taxon>Anabantiformes</taxon>
        <taxon>Channoidei</taxon>
        <taxon>Channidae</taxon>
        <taxon>Channa</taxon>
    </lineage>
</organism>
<feature type="active site" evidence="12">
    <location>
        <position position="156"/>
    </location>
</feature>
<keyword evidence="9" id="KW-0325">Glycoprotein</keyword>
<evidence type="ECO:0000313" key="15">
    <source>
        <dbReference type="EMBL" id="KAF3702690.1"/>
    </source>
</evidence>
<evidence type="ECO:0000256" key="5">
    <source>
        <dbReference type="ARBA" id="ARBA00022833"/>
    </source>
</evidence>
<keyword evidence="2 12" id="KW-0479">Metal-binding</keyword>
<dbReference type="GO" id="GO:0006508">
    <property type="term" value="P:proteolysis"/>
    <property type="evidence" value="ECO:0007669"/>
    <property type="project" value="UniProtKB-KW"/>
</dbReference>
<dbReference type="Proteomes" id="UP000503349">
    <property type="component" value="Chromosome 18"/>
</dbReference>
<evidence type="ECO:0000256" key="10">
    <source>
        <dbReference type="ARBA" id="ARBA00023329"/>
    </source>
</evidence>
<protein>
    <recommendedName>
        <fullName evidence="13">Metalloendopeptidase</fullName>
        <ecNumber evidence="13">3.4.24.-</ecNumber>
    </recommendedName>
</protein>
<dbReference type="GO" id="GO:0008270">
    <property type="term" value="F:zinc ion binding"/>
    <property type="evidence" value="ECO:0007669"/>
    <property type="project" value="UniProtKB-UniRule"/>
</dbReference>
<proteinExistence type="predicted"/>
<comment type="caution">
    <text evidence="12">Lacks conserved residue(s) required for the propagation of feature annotation.</text>
</comment>
<evidence type="ECO:0000313" key="16">
    <source>
        <dbReference type="Proteomes" id="UP000503349"/>
    </source>
</evidence>
<keyword evidence="5 12" id="KW-0862">Zinc</keyword>
<evidence type="ECO:0000256" key="13">
    <source>
        <dbReference type="RuleBase" id="RU361183"/>
    </source>
</evidence>
<keyword evidence="6 12" id="KW-0482">Metalloprotease</keyword>
<dbReference type="GO" id="GO:0004222">
    <property type="term" value="F:metalloendopeptidase activity"/>
    <property type="evidence" value="ECO:0007669"/>
    <property type="project" value="UniProtKB-UniRule"/>
</dbReference>
<evidence type="ECO:0000259" key="14">
    <source>
        <dbReference type="PROSITE" id="PS51864"/>
    </source>
</evidence>
<dbReference type="Pfam" id="PF01400">
    <property type="entry name" value="Astacin"/>
    <property type="match status" value="1"/>
</dbReference>
<comment type="cofactor">
    <cofactor evidence="12 13">
        <name>Zn(2+)</name>
        <dbReference type="ChEBI" id="CHEBI:29105"/>
    </cofactor>
    <text evidence="12 13">Binds 1 zinc ion per subunit.</text>
</comment>
<evidence type="ECO:0000256" key="12">
    <source>
        <dbReference type="PROSITE-ProRule" id="PRU01211"/>
    </source>
</evidence>
<evidence type="ECO:0000256" key="6">
    <source>
        <dbReference type="ARBA" id="ARBA00023049"/>
    </source>
</evidence>
<dbReference type="SMART" id="SM00235">
    <property type="entry name" value="ZnMc"/>
    <property type="match status" value="1"/>
</dbReference>